<evidence type="ECO:0000313" key="1">
    <source>
        <dbReference type="EMBL" id="AHJ98607.1"/>
    </source>
</evidence>
<gene>
    <name evidence="1" type="ORF">Hsw_3012</name>
</gene>
<name>W8F3K8_9BACT</name>
<keyword evidence="2" id="KW-1185">Reference proteome</keyword>
<dbReference type="EMBL" id="CP007145">
    <property type="protein sequence ID" value="AHJ98607.1"/>
    <property type="molecule type" value="Genomic_DNA"/>
</dbReference>
<accession>W8F3K8</accession>
<dbReference type="PATRIC" id="fig|1227739.3.peg.3189"/>
<dbReference type="KEGG" id="hsw:Hsw_3012"/>
<evidence type="ECO:0000313" key="2">
    <source>
        <dbReference type="Proteomes" id="UP000019423"/>
    </source>
</evidence>
<dbReference type="AlphaFoldDB" id="W8F3K8"/>
<proteinExistence type="predicted"/>
<reference evidence="1 2" key="1">
    <citation type="submission" date="2014-01" db="EMBL/GenBank/DDBJ databases">
        <title>Complete genome sequence of ionizing-radiation resistance bacterium Hymenobacter swuensis DY53.</title>
        <authorList>
            <person name="Jung J.-H."/>
            <person name="Jeong S.-W."/>
            <person name="Joe M.-H."/>
            <person name="Cho y.-j."/>
            <person name="Kim M.-K."/>
            <person name="Lim S.-Y."/>
        </authorList>
    </citation>
    <scope>NUCLEOTIDE SEQUENCE [LARGE SCALE GENOMIC DNA]</scope>
    <source>
        <strain evidence="1 2">DY53</strain>
    </source>
</reference>
<organism evidence="1 2">
    <name type="scientific">Hymenobacter swuensis DY53</name>
    <dbReference type="NCBI Taxonomy" id="1227739"/>
    <lineage>
        <taxon>Bacteria</taxon>
        <taxon>Pseudomonadati</taxon>
        <taxon>Bacteroidota</taxon>
        <taxon>Cytophagia</taxon>
        <taxon>Cytophagales</taxon>
        <taxon>Hymenobacteraceae</taxon>
        <taxon>Hymenobacter</taxon>
    </lineage>
</organism>
<protein>
    <submittedName>
        <fullName evidence="1">Uncharacterized protein</fullName>
    </submittedName>
</protein>
<sequence>MPYIANPIILSFTMKKLLLWGSILALGATSCRSQCPAYSLTKPATQVASPILAQAADNPVRQ</sequence>
<dbReference type="HOGENOM" id="CLU_208466_0_0_10"/>
<dbReference type="Proteomes" id="UP000019423">
    <property type="component" value="Chromosome"/>
</dbReference>